<keyword evidence="3" id="KW-1185">Reference proteome</keyword>
<proteinExistence type="predicted"/>
<sequence length="440" mass="49662">MLKISLCILVMTIVNVHATTAVIKRSLFADMNIIGGGFTPDSQSRQGHPTIISSIQIDDQPSAILFKPYPFEYCQAIRICIADKMQIDKDIPVTIKEEHCENSVDYIPPTGAITITKKGETPEKGFAIDLRFDMAIGSHQIDVSPSPYVKKSQWSATPKAVDLTSKTLIILTNSRQCHPQSFVNGKITYHPIYTQNQFDGEWPNIFQFTRFQTSESTLMTHTSPEVKKTVDYFPVVKKWTHSESKLKNIQFSCMISGEGDNNRERIVKPSVLIAPKQIQTSTAPQNSNPVSRIDFNVDDCHWLRLWFTKKAEWKDYATSIDKELDQTIDFIFNAGIVFLPDRENAVTLPGSVKQIKSFRIAYHQNNNAELLIGRTGNDYINPIFFKFPILEEGDYNIFMIRSPSCDARFSTGFGTNSGQPIHNMVTLKPCKAFSIAEPST</sequence>
<evidence type="ECO:0000313" key="3">
    <source>
        <dbReference type="Proteomes" id="UP001152747"/>
    </source>
</evidence>
<dbReference type="Proteomes" id="UP001152747">
    <property type="component" value="Unassembled WGS sequence"/>
</dbReference>
<reference evidence="2" key="1">
    <citation type="submission" date="2022-11" db="EMBL/GenBank/DDBJ databases">
        <authorList>
            <person name="Kikuchi T."/>
        </authorList>
    </citation>
    <scope>NUCLEOTIDE SEQUENCE</scope>
    <source>
        <strain evidence="2">PS1010</strain>
    </source>
</reference>
<dbReference type="OrthoDB" id="5782611at2759"/>
<accession>A0A9P1N590</accession>
<comment type="caution">
    <text evidence="2">The sequence shown here is derived from an EMBL/GenBank/DDBJ whole genome shotgun (WGS) entry which is preliminary data.</text>
</comment>
<dbReference type="AlphaFoldDB" id="A0A9P1N590"/>
<evidence type="ECO:0000313" key="2">
    <source>
        <dbReference type="EMBL" id="CAI5451598.1"/>
    </source>
</evidence>
<gene>
    <name evidence="2" type="ORF">CAMP_LOCUS14235</name>
</gene>
<evidence type="ECO:0000256" key="1">
    <source>
        <dbReference type="SAM" id="SignalP"/>
    </source>
</evidence>
<organism evidence="2 3">
    <name type="scientific">Caenorhabditis angaria</name>
    <dbReference type="NCBI Taxonomy" id="860376"/>
    <lineage>
        <taxon>Eukaryota</taxon>
        <taxon>Metazoa</taxon>
        <taxon>Ecdysozoa</taxon>
        <taxon>Nematoda</taxon>
        <taxon>Chromadorea</taxon>
        <taxon>Rhabditida</taxon>
        <taxon>Rhabditina</taxon>
        <taxon>Rhabditomorpha</taxon>
        <taxon>Rhabditoidea</taxon>
        <taxon>Rhabditidae</taxon>
        <taxon>Peloderinae</taxon>
        <taxon>Caenorhabditis</taxon>
    </lineage>
</organism>
<feature type="signal peptide" evidence="1">
    <location>
        <begin position="1"/>
        <end position="18"/>
    </location>
</feature>
<keyword evidence="1" id="KW-0732">Signal</keyword>
<name>A0A9P1N590_9PELO</name>
<feature type="chain" id="PRO_5040189312" description="CUB-like domain-containing protein" evidence="1">
    <location>
        <begin position="19"/>
        <end position="440"/>
    </location>
</feature>
<protein>
    <recommendedName>
        <fullName evidence="4">CUB-like domain-containing protein</fullName>
    </recommendedName>
</protein>
<dbReference type="EMBL" id="CANHGI010000005">
    <property type="protein sequence ID" value="CAI5451598.1"/>
    <property type="molecule type" value="Genomic_DNA"/>
</dbReference>
<evidence type="ECO:0008006" key="4">
    <source>
        <dbReference type="Google" id="ProtNLM"/>
    </source>
</evidence>